<dbReference type="GO" id="GO:0020037">
    <property type="term" value="F:heme binding"/>
    <property type="evidence" value="ECO:0007669"/>
    <property type="project" value="InterPro"/>
</dbReference>
<dbReference type="GO" id="GO:0006631">
    <property type="term" value="P:fatty acid metabolic process"/>
    <property type="evidence" value="ECO:0007669"/>
    <property type="project" value="UniProtKB-ARBA"/>
</dbReference>
<dbReference type="GO" id="GO:0006979">
    <property type="term" value="P:response to oxidative stress"/>
    <property type="evidence" value="ECO:0007669"/>
    <property type="project" value="InterPro"/>
</dbReference>
<dbReference type="Proteomes" id="UP000629468">
    <property type="component" value="Unassembled WGS sequence"/>
</dbReference>
<dbReference type="EMBL" id="JABXXO010000015">
    <property type="protein sequence ID" value="KAF7760220.1"/>
    <property type="molecule type" value="Genomic_DNA"/>
</dbReference>
<dbReference type="InterPro" id="IPR034812">
    <property type="entry name" value="Ppo-like_N"/>
</dbReference>
<evidence type="ECO:0000256" key="6">
    <source>
        <dbReference type="PIRSR" id="PIRSR619791-2"/>
    </source>
</evidence>
<dbReference type="Pfam" id="PF03098">
    <property type="entry name" value="An_peroxidase"/>
    <property type="match status" value="1"/>
</dbReference>
<dbReference type="InterPro" id="IPR037120">
    <property type="entry name" value="Haem_peroxidase_sf_animal"/>
</dbReference>
<name>A0A8H7C1E9_AGABI</name>
<keyword evidence="5 6" id="KW-0408">Iron</keyword>
<evidence type="ECO:0000256" key="3">
    <source>
        <dbReference type="ARBA" id="ARBA00022964"/>
    </source>
</evidence>
<protein>
    <recommendedName>
        <fullName evidence="9">Heme peroxidase</fullName>
    </recommendedName>
</protein>
<gene>
    <name evidence="7" type="ORF">Agabi119p4_10896</name>
</gene>
<comment type="caution">
    <text evidence="7">The sequence shown here is derived from an EMBL/GenBank/DDBJ whole genome shotgun (WGS) entry which is preliminary data.</text>
</comment>
<dbReference type="InterPro" id="IPR019791">
    <property type="entry name" value="Haem_peroxidase_animal"/>
</dbReference>
<dbReference type="Gene3D" id="1.10.630.10">
    <property type="entry name" value="Cytochrome P450"/>
    <property type="match status" value="1"/>
</dbReference>
<dbReference type="PRINTS" id="PR00457">
    <property type="entry name" value="ANPEROXIDASE"/>
</dbReference>
<dbReference type="PROSITE" id="PS50292">
    <property type="entry name" value="PEROXIDASE_3"/>
    <property type="match status" value="1"/>
</dbReference>
<keyword evidence="1 6" id="KW-0349">Heme</keyword>
<dbReference type="GO" id="GO:0005506">
    <property type="term" value="F:iron ion binding"/>
    <property type="evidence" value="ECO:0007669"/>
    <property type="project" value="InterPro"/>
</dbReference>
<dbReference type="SUPFAM" id="SSF48264">
    <property type="entry name" value="Cytochrome P450"/>
    <property type="match status" value="1"/>
</dbReference>
<keyword evidence="2 6" id="KW-0479">Metal-binding</keyword>
<sequence length="1086" mass="121183">MSHLTNLLLKLARDADFSAASRAPLDTDGAHPNTHAAEATVAQIIDFCTNPPVSLSDSGAYWDLIKNGNSVGMDDRKMLLERLLEAMARLSDQNHGASLKIQQLVIGILYKDLPHPPHGFLSPFDTSKELYLSSCPDAKTSPTMPKDVQYAYRAADGSNYNPFIPGIGKAGSPYARTVPSTNLTPVSTLPDAGLVFDVLLKRDKFTPHPDGISSFFFAMADLIIHCIFNTSREDWTINNASSYLDLSILYGSSDDEIKTVRSFDGRGGLMPDCFADGRLLGMPPASCALLVLLNRNHNYIAQRIFDINECERFQDPSSLSPELKSVQDDEIFHRTRLVNCGYFMNIILGDYVGAILGLVRDGTDWRLDPLMNMRGLEHEVSTRGEGNVCSVEFNLLYRWHTTLSERNVEWLEDELAKFLPPDADPSNVADFKTAARAFQGKSKGLPPSKWTFGGLSRGASGRFKDSDLAKVLQEATHDVAGAYKARGIPAAMKAIEVMGIIRSRQWGVCSLNEFRKFMGLKPYQSFREWNPDPEIYNAAAALYKNIDRLELHVGLQAEEPKLPGPGAGLCPGFTISRAILSDAVCLTRGDRFLTTDFTPFNLTAWGYQDCQFDKENGSYGGMLTKLLFRTLPDQYPAGSVLAHFPFNIPTKMHDVLAARNDGSLQRYRWPTELDRTNPLPPLKDDYERKVVNDLAAVKQALIVDAAKFVSNVTERKKKVVGSTEGRHITHVKEAILNGNKWAEYFKTKTEYLLKNKTLEGVGSSGLCYVDIVQDVINLLPLYWICEEVAELPLKSASNPWGAWYEQETCDKFADIAQYIYSTFEPVDDFKLQTRSKKYAAEIIQFITETLDKQASTVSRIFEQMKALQKNDGHEFLRSLTDESGDATHATVANDIFDAAVPTAALFSKAIVHAVDYFLDDANKQARGEIVNLFSSQRPDSSAQIMGYIREALRLNPIFTGVYQTCLQPIVLQNQRIEANDQVFVDIFRANSSLGSRPNYSRPVHDQGIWSPYQEGMMTPKFFDTVVPAIVGTILSQKGLKRADGESGRLTKFDENWHGTPRRQYLDISGLVTPWPDTMIVQLQVKV</sequence>
<dbReference type="InterPro" id="IPR050783">
    <property type="entry name" value="Oxylipin_biosynth_metab"/>
</dbReference>
<dbReference type="GO" id="GO:0004497">
    <property type="term" value="F:monooxygenase activity"/>
    <property type="evidence" value="ECO:0007669"/>
    <property type="project" value="InterPro"/>
</dbReference>
<dbReference type="Gene3D" id="1.10.640.10">
    <property type="entry name" value="Haem peroxidase domain superfamily, animal type"/>
    <property type="match status" value="1"/>
</dbReference>
<feature type="binding site" description="axial binding residue" evidence="6">
    <location>
        <position position="400"/>
    </location>
    <ligand>
        <name>heme b</name>
        <dbReference type="ChEBI" id="CHEBI:60344"/>
    </ligand>
    <ligandPart>
        <name>Fe</name>
        <dbReference type="ChEBI" id="CHEBI:18248"/>
    </ligandPart>
</feature>
<dbReference type="GO" id="GO:0004601">
    <property type="term" value="F:peroxidase activity"/>
    <property type="evidence" value="ECO:0007669"/>
    <property type="project" value="InterPro"/>
</dbReference>
<organism evidence="7 8">
    <name type="scientific">Agaricus bisporus var. burnettii</name>
    <dbReference type="NCBI Taxonomy" id="192524"/>
    <lineage>
        <taxon>Eukaryota</taxon>
        <taxon>Fungi</taxon>
        <taxon>Dikarya</taxon>
        <taxon>Basidiomycota</taxon>
        <taxon>Agaricomycotina</taxon>
        <taxon>Agaricomycetes</taxon>
        <taxon>Agaricomycetidae</taxon>
        <taxon>Agaricales</taxon>
        <taxon>Agaricineae</taxon>
        <taxon>Agaricaceae</taxon>
        <taxon>Agaricus</taxon>
    </lineage>
</organism>
<dbReference type="AlphaFoldDB" id="A0A8H7C1E9"/>
<keyword evidence="3" id="KW-0223">Dioxygenase</keyword>
<evidence type="ECO:0000256" key="4">
    <source>
        <dbReference type="ARBA" id="ARBA00023002"/>
    </source>
</evidence>
<evidence type="ECO:0000256" key="5">
    <source>
        <dbReference type="ARBA" id="ARBA00023004"/>
    </source>
</evidence>
<accession>A0A8H7C1E9</accession>
<evidence type="ECO:0000256" key="1">
    <source>
        <dbReference type="ARBA" id="ARBA00022617"/>
    </source>
</evidence>
<dbReference type="InterPro" id="IPR010255">
    <property type="entry name" value="Haem_peroxidase_sf"/>
</dbReference>
<dbReference type="GO" id="GO:0051213">
    <property type="term" value="F:dioxygenase activity"/>
    <property type="evidence" value="ECO:0007669"/>
    <property type="project" value="UniProtKB-KW"/>
</dbReference>
<evidence type="ECO:0000256" key="2">
    <source>
        <dbReference type="ARBA" id="ARBA00022723"/>
    </source>
</evidence>
<dbReference type="SUPFAM" id="SSF48113">
    <property type="entry name" value="Heme-dependent peroxidases"/>
    <property type="match status" value="1"/>
</dbReference>
<evidence type="ECO:0000313" key="7">
    <source>
        <dbReference type="EMBL" id="KAF7760220.1"/>
    </source>
</evidence>
<dbReference type="CDD" id="cd09817">
    <property type="entry name" value="linoleate_diol_synthase_like"/>
    <property type="match status" value="1"/>
</dbReference>
<dbReference type="PANTHER" id="PTHR11903:SF37">
    <property type="entry name" value="PSI-PRODUCING OXYGENASE A"/>
    <property type="match status" value="1"/>
</dbReference>
<dbReference type="InterPro" id="IPR036396">
    <property type="entry name" value="Cyt_P450_sf"/>
</dbReference>
<dbReference type="PANTHER" id="PTHR11903">
    <property type="entry name" value="PROSTAGLANDIN G/H SYNTHASE"/>
    <property type="match status" value="1"/>
</dbReference>
<dbReference type="GO" id="GO:0016705">
    <property type="term" value="F:oxidoreductase activity, acting on paired donors, with incorporation or reduction of molecular oxygen"/>
    <property type="evidence" value="ECO:0007669"/>
    <property type="project" value="InterPro"/>
</dbReference>
<proteinExistence type="predicted"/>
<evidence type="ECO:0008006" key="9">
    <source>
        <dbReference type="Google" id="ProtNLM"/>
    </source>
</evidence>
<keyword evidence="4" id="KW-0560">Oxidoreductase</keyword>
<reference evidence="7 8" key="1">
    <citation type="journal article" name="Sci. Rep.">
        <title>Telomere-to-telomere assembled and centromere annotated genomes of the two main subspecies of the button mushroom Agaricus bisporus reveal especially polymorphic chromosome ends.</title>
        <authorList>
            <person name="Sonnenberg A.S.M."/>
            <person name="Sedaghat-Telgerd N."/>
            <person name="Lavrijssen B."/>
            <person name="Ohm R.A."/>
            <person name="Hendrickx P.M."/>
            <person name="Scholtmeijer K."/>
            <person name="Baars J.J.P."/>
            <person name="van Peer A."/>
        </authorList>
    </citation>
    <scope>NUCLEOTIDE SEQUENCE [LARGE SCALE GENOMIC DNA]</scope>
    <source>
        <strain evidence="7 8">H119_p4</strain>
    </source>
</reference>
<evidence type="ECO:0000313" key="8">
    <source>
        <dbReference type="Proteomes" id="UP000629468"/>
    </source>
</evidence>